<dbReference type="AlphaFoldDB" id="A0A7X0Y2U9"/>
<dbReference type="PANTHER" id="PTHR43793:SF1">
    <property type="entry name" value="FAD SYNTHASE"/>
    <property type="match status" value="1"/>
</dbReference>
<evidence type="ECO:0000256" key="2">
    <source>
        <dbReference type="ARBA" id="ARBA00022695"/>
    </source>
</evidence>
<dbReference type="NCBIfam" id="TIGR00125">
    <property type="entry name" value="cyt_tran_rel"/>
    <property type="match status" value="1"/>
</dbReference>
<dbReference type="InterPro" id="IPR004821">
    <property type="entry name" value="Cyt_trans-like"/>
</dbReference>
<dbReference type="Pfam" id="PF01467">
    <property type="entry name" value="CTP_transf_like"/>
    <property type="match status" value="1"/>
</dbReference>
<dbReference type="InterPro" id="IPR014729">
    <property type="entry name" value="Rossmann-like_a/b/a_fold"/>
</dbReference>
<evidence type="ECO:0000313" key="5">
    <source>
        <dbReference type="Proteomes" id="UP000535908"/>
    </source>
</evidence>
<name>A0A7X0Y2U9_9LIST</name>
<dbReference type="RefSeq" id="WP_185525836.1">
    <property type="nucleotide sequence ID" value="NZ_JAARWN010000004.1"/>
</dbReference>
<protein>
    <submittedName>
        <fullName evidence="4">Adenylyltransferase/cytidyltransferase family protein</fullName>
    </submittedName>
</protein>
<evidence type="ECO:0000259" key="3">
    <source>
        <dbReference type="Pfam" id="PF01467"/>
    </source>
</evidence>
<sequence>MKKKYKIGYTTGVYDMFHIGHLNLLKKAKEQCDYLIVGVTIDELVSYKKKIAIIPFEERLEIVKQISYVDEVVAQKNMNKMEAWEKYAFDAMFVGDDWKGSATWHQFELEFAEVGVAIEYLPYTKGTSSTQLRQTIQLINGK</sequence>
<dbReference type="InterPro" id="IPR050385">
    <property type="entry name" value="Archaeal_FAD_synthase"/>
</dbReference>
<dbReference type="PANTHER" id="PTHR43793">
    <property type="entry name" value="FAD SYNTHASE"/>
    <property type="match status" value="1"/>
</dbReference>
<evidence type="ECO:0000256" key="1">
    <source>
        <dbReference type="ARBA" id="ARBA00022679"/>
    </source>
</evidence>
<dbReference type="Proteomes" id="UP000535908">
    <property type="component" value="Unassembled WGS sequence"/>
</dbReference>
<dbReference type="EMBL" id="JAARWN010000004">
    <property type="protein sequence ID" value="MBC1936012.1"/>
    <property type="molecule type" value="Genomic_DNA"/>
</dbReference>
<reference evidence="4 5" key="1">
    <citation type="submission" date="2020-03" db="EMBL/GenBank/DDBJ databases">
        <title>Soil Listeria distribution.</title>
        <authorList>
            <person name="Liao J."/>
            <person name="Wiedmann M."/>
        </authorList>
    </citation>
    <scope>NUCLEOTIDE SEQUENCE [LARGE SCALE GENOMIC DNA]</scope>
    <source>
        <strain evidence="4 5">FSL L7-0741</strain>
    </source>
</reference>
<organism evidence="4 5">
    <name type="scientific">Listeria grandensis</name>
    <dbReference type="NCBI Taxonomy" id="1494963"/>
    <lineage>
        <taxon>Bacteria</taxon>
        <taxon>Bacillati</taxon>
        <taxon>Bacillota</taxon>
        <taxon>Bacilli</taxon>
        <taxon>Bacillales</taxon>
        <taxon>Listeriaceae</taxon>
        <taxon>Listeria</taxon>
    </lineage>
</organism>
<evidence type="ECO:0000313" key="4">
    <source>
        <dbReference type="EMBL" id="MBC1936012.1"/>
    </source>
</evidence>
<dbReference type="SUPFAM" id="SSF52374">
    <property type="entry name" value="Nucleotidylyl transferase"/>
    <property type="match status" value="1"/>
</dbReference>
<proteinExistence type="predicted"/>
<dbReference type="GO" id="GO:0016779">
    <property type="term" value="F:nucleotidyltransferase activity"/>
    <property type="evidence" value="ECO:0007669"/>
    <property type="project" value="UniProtKB-KW"/>
</dbReference>
<gene>
    <name evidence="4" type="ORF">HCA69_06500</name>
</gene>
<comment type="caution">
    <text evidence="4">The sequence shown here is derived from an EMBL/GenBank/DDBJ whole genome shotgun (WGS) entry which is preliminary data.</text>
</comment>
<dbReference type="Gene3D" id="3.40.50.620">
    <property type="entry name" value="HUPs"/>
    <property type="match status" value="1"/>
</dbReference>
<keyword evidence="1 4" id="KW-0808">Transferase</keyword>
<accession>A0A7X0Y2U9</accession>
<keyword evidence="2 4" id="KW-0548">Nucleotidyltransferase</keyword>
<feature type="domain" description="Cytidyltransferase-like" evidence="3">
    <location>
        <begin position="9"/>
        <end position="134"/>
    </location>
</feature>